<dbReference type="InterPro" id="IPR032675">
    <property type="entry name" value="LRR_dom_sf"/>
</dbReference>
<accession>A0A2R6NWQ1</accession>
<evidence type="ECO:0000313" key="1">
    <source>
        <dbReference type="EMBL" id="PSR78578.1"/>
    </source>
</evidence>
<reference evidence="1 2" key="1">
    <citation type="submission" date="2018-02" db="EMBL/GenBank/DDBJ databases">
        <title>Genome sequence of the basidiomycete white-rot fungus Phlebia centrifuga.</title>
        <authorList>
            <person name="Granchi Z."/>
            <person name="Peng M."/>
            <person name="de Vries R.P."/>
            <person name="Hilden K."/>
            <person name="Makela M.R."/>
            <person name="Grigoriev I."/>
            <person name="Riley R."/>
        </authorList>
    </citation>
    <scope>NUCLEOTIDE SEQUENCE [LARGE SCALE GENOMIC DNA]</scope>
    <source>
        <strain evidence="1 2">FBCC195</strain>
    </source>
</reference>
<dbReference type="EMBL" id="MLYV02000733">
    <property type="protein sequence ID" value="PSR78578.1"/>
    <property type="molecule type" value="Genomic_DNA"/>
</dbReference>
<sequence length="414" mass="47500">MPKEFIDMVLDCVGKDVPSLKSCSLVSREWLYPARRRLFQTLRVMSRHDTRSFDAFLVLLNYAQGVCVSVRELHLIGFDTHSHSGAISHYLLRTILDKLPSLQTLSIDRCYWSPSTEYSGHALKSLRKLSIRTLFLFDFIHFVDILSLFSNIEELDVCDIKWTESFALSTPAEIPPHDIKQYVTRLSPGFRVGELCIENTENFMAFLWCLKELPFMRSLTTLNIRKLFPDPLDTHPEGVEYFAELLRDTGPTLLNCKIRLPQMYGYWEMNTAPIDALAALDLSHCAILHSIELNVTVCGGLNGIRGPRYPPIVQYKKTPWYAVTILLSLAPTTLQHITLVLNMYGEDEGIYKQLVLAPDWQELEHTFLRFPKLRTVTILQESHHPNGSSLNTERQELFSMRLPSLQEKGALHFA</sequence>
<organism evidence="1 2">
    <name type="scientific">Hermanssonia centrifuga</name>
    <dbReference type="NCBI Taxonomy" id="98765"/>
    <lineage>
        <taxon>Eukaryota</taxon>
        <taxon>Fungi</taxon>
        <taxon>Dikarya</taxon>
        <taxon>Basidiomycota</taxon>
        <taxon>Agaricomycotina</taxon>
        <taxon>Agaricomycetes</taxon>
        <taxon>Polyporales</taxon>
        <taxon>Meruliaceae</taxon>
        <taxon>Hermanssonia</taxon>
    </lineage>
</organism>
<gene>
    <name evidence="1" type="ORF">PHLCEN_2v7325</name>
</gene>
<dbReference type="Gene3D" id="3.80.10.10">
    <property type="entry name" value="Ribonuclease Inhibitor"/>
    <property type="match status" value="1"/>
</dbReference>
<keyword evidence="2" id="KW-1185">Reference proteome</keyword>
<dbReference type="OrthoDB" id="2804473at2759"/>
<name>A0A2R6NWQ1_9APHY</name>
<dbReference type="Proteomes" id="UP000186601">
    <property type="component" value="Unassembled WGS sequence"/>
</dbReference>
<dbReference type="SUPFAM" id="SSF52047">
    <property type="entry name" value="RNI-like"/>
    <property type="match status" value="1"/>
</dbReference>
<comment type="caution">
    <text evidence="1">The sequence shown here is derived from an EMBL/GenBank/DDBJ whole genome shotgun (WGS) entry which is preliminary data.</text>
</comment>
<evidence type="ECO:0008006" key="3">
    <source>
        <dbReference type="Google" id="ProtNLM"/>
    </source>
</evidence>
<proteinExistence type="predicted"/>
<protein>
    <recommendedName>
        <fullName evidence="3">F-box domain-containing protein</fullName>
    </recommendedName>
</protein>
<evidence type="ECO:0000313" key="2">
    <source>
        <dbReference type="Proteomes" id="UP000186601"/>
    </source>
</evidence>
<dbReference type="AlphaFoldDB" id="A0A2R6NWQ1"/>